<sequence>MAHKTKILLLGTIHFDNHHDDEFNPSMDDIYSVKRQAELEALSRKLGQLKPAKIFVEWEVDNQKRLDDLYQSYLRAEIPVGASEIYQIGFRLARQQQLARVLAIDNKSTEIELKDLESFAKAQHQMDHLHQLKKYGKKLVSQVETLLQKDIAEMLALLNSEEMYRENNYSYVGLLVKIGAGKSYPGAEMVADWFRRNLLIYNNILRLIERDDRAVIIILGYGHMPVLRFLFSDNLDFEVLNTQDLLSSN</sequence>
<name>A0AA49JEB7_9BACT</name>
<reference evidence="1" key="2">
    <citation type="journal article" date="2024" name="Antonie Van Leeuwenhoek">
        <title>Roseihalotalea indica gen. nov., sp. nov., a halophilic Bacteroidetes from mesopelagic Southwest Indian Ocean with higher carbohydrate metabolic potential.</title>
        <authorList>
            <person name="Chen B."/>
            <person name="Zhang M."/>
            <person name="Lin D."/>
            <person name="Ye J."/>
            <person name="Tang K."/>
        </authorList>
    </citation>
    <scope>NUCLEOTIDE SEQUENCE</scope>
    <source>
        <strain evidence="1">TK19036</strain>
    </source>
</reference>
<protein>
    <submittedName>
        <fullName evidence="1">DUF5694 domain-containing protein</fullName>
    </submittedName>
</protein>
<organism evidence="1">
    <name type="scientific">Roseihalotalea indica</name>
    <dbReference type="NCBI Taxonomy" id="2867963"/>
    <lineage>
        <taxon>Bacteria</taxon>
        <taxon>Pseudomonadati</taxon>
        <taxon>Bacteroidota</taxon>
        <taxon>Cytophagia</taxon>
        <taxon>Cytophagales</taxon>
        <taxon>Catalimonadaceae</taxon>
        <taxon>Roseihalotalea</taxon>
    </lineage>
</organism>
<dbReference type="AlphaFoldDB" id="A0AA49JEB7"/>
<reference evidence="1" key="1">
    <citation type="journal article" date="2023" name="Comput. Struct. Biotechnol. J.">
        <title>Discovery of a novel marine Bacteroidetes with a rich repertoire of carbohydrate-active enzymes.</title>
        <authorList>
            <person name="Chen B."/>
            <person name="Liu G."/>
            <person name="Chen Q."/>
            <person name="Wang H."/>
            <person name="Liu L."/>
            <person name="Tang K."/>
        </authorList>
    </citation>
    <scope>NUCLEOTIDE SEQUENCE</scope>
    <source>
        <strain evidence="1">TK19036</strain>
    </source>
</reference>
<proteinExistence type="predicted"/>
<gene>
    <name evidence="1" type="ORF">K4G66_16740</name>
</gene>
<evidence type="ECO:0000313" key="1">
    <source>
        <dbReference type="EMBL" id="WKN34029.1"/>
    </source>
</evidence>
<dbReference type="EMBL" id="CP120682">
    <property type="protein sequence ID" value="WKN34029.1"/>
    <property type="molecule type" value="Genomic_DNA"/>
</dbReference>
<dbReference type="Pfam" id="PF18950">
    <property type="entry name" value="DUF5694"/>
    <property type="match status" value="1"/>
</dbReference>
<accession>A0AA49JEB7</accession>
<dbReference type="InterPro" id="IPR043749">
    <property type="entry name" value="DUF5694"/>
</dbReference>